<dbReference type="Proteomes" id="UP001141806">
    <property type="component" value="Unassembled WGS sequence"/>
</dbReference>
<dbReference type="AlphaFoldDB" id="A0A9Q0K0R0"/>
<feature type="region of interest" description="Disordered" evidence="1">
    <location>
        <begin position="64"/>
        <end position="109"/>
    </location>
</feature>
<name>A0A9Q0K0R0_9MAGN</name>
<dbReference type="GO" id="GO:0003676">
    <property type="term" value="F:nucleic acid binding"/>
    <property type="evidence" value="ECO:0007669"/>
    <property type="project" value="InterPro"/>
</dbReference>
<feature type="compositionally biased region" description="Acidic residues" evidence="1">
    <location>
        <begin position="100"/>
        <end position="109"/>
    </location>
</feature>
<gene>
    <name evidence="2" type="ORF">NE237_014056</name>
</gene>
<protein>
    <recommendedName>
        <fullName evidence="4">CCHC-type domain-containing protein</fullName>
    </recommendedName>
</protein>
<sequence>MEIGKPHPEEVIIQHQYRGHHFLFRLVEYEERPIRCMECKSFGHRLENCPALREGKCVNHGEIPVDKDGERNQVHNGAQVSKPVGRWADADKEEDRDVNEGVDMEDCEI</sequence>
<dbReference type="GO" id="GO:0008270">
    <property type="term" value="F:zinc ion binding"/>
    <property type="evidence" value="ECO:0007669"/>
    <property type="project" value="InterPro"/>
</dbReference>
<evidence type="ECO:0000313" key="2">
    <source>
        <dbReference type="EMBL" id="KAJ4957273.1"/>
    </source>
</evidence>
<evidence type="ECO:0000256" key="1">
    <source>
        <dbReference type="SAM" id="MobiDB-lite"/>
    </source>
</evidence>
<accession>A0A9Q0K0R0</accession>
<evidence type="ECO:0000313" key="3">
    <source>
        <dbReference type="Proteomes" id="UP001141806"/>
    </source>
</evidence>
<dbReference type="EMBL" id="JAMYWD010000011">
    <property type="protein sequence ID" value="KAJ4957273.1"/>
    <property type="molecule type" value="Genomic_DNA"/>
</dbReference>
<organism evidence="2 3">
    <name type="scientific">Protea cynaroides</name>
    <dbReference type="NCBI Taxonomy" id="273540"/>
    <lineage>
        <taxon>Eukaryota</taxon>
        <taxon>Viridiplantae</taxon>
        <taxon>Streptophyta</taxon>
        <taxon>Embryophyta</taxon>
        <taxon>Tracheophyta</taxon>
        <taxon>Spermatophyta</taxon>
        <taxon>Magnoliopsida</taxon>
        <taxon>Proteales</taxon>
        <taxon>Proteaceae</taxon>
        <taxon>Protea</taxon>
    </lineage>
</organism>
<dbReference type="SUPFAM" id="SSF57756">
    <property type="entry name" value="Retrovirus zinc finger-like domains"/>
    <property type="match status" value="1"/>
</dbReference>
<reference evidence="2" key="1">
    <citation type="journal article" date="2023" name="Plant J.">
        <title>The genome of the king protea, Protea cynaroides.</title>
        <authorList>
            <person name="Chang J."/>
            <person name="Duong T.A."/>
            <person name="Schoeman C."/>
            <person name="Ma X."/>
            <person name="Roodt D."/>
            <person name="Barker N."/>
            <person name="Li Z."/>
            <person name="Van de Peer Y."/>
            <person name="Mizrachi E."/>
        </authorList>
    </citation>
    <scope>NUCLEOTIDE SEQUENCE</scope>
    <source>
        <tissue evidence="2">Young leaves</tissue>
    </source>
</reference>
<feature type="compositionally biased region" description="Basic and acidic residues" evidence="1">
    <location>
        <begin position="88"/>
        <end position="99"/>
    </location>
</feature>
<comment type="caution">
    <text evidence="2">The sequence shown here is derived from an EMBL/GenBank/DDBJ whole genome shotgun (WGS) entry which is preliminary data.</text>
</comment>
<evidence type="ECO:0008006" key="4">
    <source>
        <dbReference type="Google" id="ProtNLM"/>
    </source>
</evidence>
<feature type="compositionally biased region" description="Basic and acidic residues" evidence="1">
    <location>
        <begin position="64"/>
        <end position="73"/>
    </location>
</feature>
<proteinExistence type="predicted"/>
<dbReference type="InterPro" id="IPR036875">
    <property type="entry name" value="Znf_CCHC_sf"/>
</dbReference>
<keyword evidence="3" id="KW-1185">Reference proteome</keyword>